<dbReference type="EMBL" id="JASBRG010000002">
    <property type="protein sequence ID" value="MDI3318916.1"/>
    <property type="molecule type" value="Genomic_DNA"/>
</dbReference>
<dbReference type="Proteomes" id="UP001226434">
    <property type="component" value="Unassembled WGS sequence"/>
</dbReference>
<dbReference type="Pfam" id="PF13563">
    <property type="entry name" value="2_5_RNA_ligase2"/>
    <property type="match status" value="1"/>
</dbReference>
<dbReference type="Gene3D" id="3.90.1140.10">
    <property type="entry name" value="Cyclic phosphodiesterase"/>
    <property type="match status" value="1"/>
</dbReference>
<protein>
    <submittedName>
        <fullName evidence="1">2'-5' RNA ligase family protein</fullName>
    </submittedName>
</protein>
<organism evidence="1 2">
    <name type="scientific">Pinibacter soli</name>
    <dbReference type="NCBI Taxonomy" id="3044211"/>
    <lineage>
        <taxon>Bacteria</taxon>
        <taxon>Pseudomonadati</taxon>
        <taxon>Bacteroidota</taxon>
        <taxon>Chitinophagia</taxon>
        <taxon>Chitinophagales</taxon>
        <taxon>Chitinophagaceae</taxon>
        <taxon>Pinibacter</taxon>
    </lineage>
</organism>
<gene>
    <name evidence="1" type="ORF">QJ048_03985</name>
</gene>
<evidence type="ECO:0000313" key="1">
    <source>
        <dbReference type="EMBL" id="MDI3318916.1"/>
    </source>
</evidence>
<accession>A0ABT6R8X1</accession>
<keyword evidence="2" id="KW-1185">Reference proteome</keyword>
<dbReference type="PANTHER" id="PTHR40037:SF1">
    <property type="entry name" value="PHOSPHOESTERASE SAOUHSC_00951-RELATED"/>
    <property type="match status" value="1"/>
</dbReference>
<keyword evidence="1" id="KW-0436">Ligase</keyword>
<dbReference type="InterPro" id="IPR050580">
    <property type="entry name" value="2H_phosphoesterase_YjcG-like"/>
</dbReference>
<evidence type="ECO:0000313" key="2">
    <source>
        <dbReference type="Proteomes" id="UP001226434"/>
    </source>
</evidence>
<reference evidence="1 2" key="1">
    <citation type="submission" date="2023-05" db="EMBL/GenBank/DDBJ databases">
        <title>Genome sequence of Pinibacter sp. MAH-24.</title>
        <authorList>
            <person name="Huq M.A."/>
        </authorList>
    </citation>
    <scope>NUCLEOTIDE SEQUENCE [LARGE SCALE GENOMIC DNA]</scope>
    <source>
        <strain evidence="1 2">MAH-24</strain>
    </source>
</reference>
<proteinExistence type="predicted"/>
<dbReference type="GO" id="GO:0016874">
    <property type="term" value="F:ligase activity"/>
    <property type="evidence" value="ECO:0007669"/>
    <property type="project" value="UniProtKB-KW"/>
</dbReference>
<dbReference type="SUPFAM" id="SSF55144">
    <property type="entry name" value="LigT-like"/>
    <property type="match status" value="1"/>
</dbReference>
<dbReference type="InterPro" id="IPR009097">
    <property type="entry name" value="Cyclic_Pdiesterase"/>
</dbReference>
<sequence>MSRDLYFIAIIPPQDICDEITSFKMEIASDYDSHRALKVIPHITLKAPFKMPAAHHAGLFKWFSELYVNTGPFTIDLNNFGAFHNKNNPVIFVHPVMNVQLAAVQKEIIRSFHNHYPEITIMDIEHKFTPHMTVAYRDLEFSRFQEAWKVYHDKEYKRTFTVIDFHLLQHDGVKWNIAETYGLSKNKKL</sequence>
<dbReference type="PANTHER" id="PTHR40037">
    <property type="entry name" value="PHOSPHOESTERASE YJCG-RELATED"/>
    <property type="match status" value="1"/>
</dbReference>
<dbReference type="RefSeq" id="WP_282333035.1">
    <property type="nucleotide sequence ID" value="NZ_JASBRG010000002.1"/>
</dbReference>
<name>A0ABT6R8X1_9BACT</name>
<comment type="caution">
    <text evidence="1">The sequence shown here is derived from an EMBL/GenBank/DDBJ whole genome shotgun (WGS) entry which is preliminary data.</text>
</comment>